<feature type="domain" description="EfeO-type cupredoxin-like" evidence="2">
    <location>
        <begin position="14"/>
        <end position="117"/>
    </location>
</feature>
<keyword evidence="1" id="KW-0812">Transmembrane</keyword>
<organism evidence="3 4">
    <name type="scientific">Candidatus Shapirobacteria bacterium GW2011_GWE1_38_10</name>
    <dbReference type="NCBI Taxonomy" id="1618488"/>
    <lineage>
        <taxon>Bacteria</taxon>
        <taxon>Candidatus Shapironibacteriota</taxon>
    </lineage>
</organism>
<dbReference type="Pfam" id="PF13473">
    <property type="entry name" value="Cupredoxin_1"/>
    <property type="match status" value="1"/>
</dbReference>
<protein>
    <submittedName>
        <fullName evidence="3">Cupredoxin family domain protein</fullName>
    </submittedName>
</protein>
<evidence type="ECO:0000256" key="1">
    <source>
        <dbReference type="SAM" id="Phobius"/>
    </source>
</evidence>
<dbReference type="AlphaFoldDB" id="A0A0G0HYX9"/>
<feature type="transmembrane region" description="Helical" evidence="1">
    <location>
        <begin position="6"/>
        <end position="23"/>
    </location>
</feature>
<sequence length="118" mass="13328">MEKIIVIVSGVGLIGLIYWFFFAKKEDVIVAAGESIEVLVDGGYKPENIKIKKGKTTKLIFKRTDVNTCLEEIYIPDFKVKEYLPLNKSVEITLTPKKEGTYQTHCGMGMFHGKIIVE</sequence>
<dbReference type="InterPro" id="IPR028096">
    <property type="entry name" value="EfeO_Cupredoxin"/>
</dbReference>
<dbReference type="InterPro" id="IPR008972">
    <property type="entry name" value="Cupredoxin"/>
</dbReference>
<keyword evidence="1" id="KW-1133">Transmembrane helix</keyword>
<dbReference type="EMBL" id="LBTX01000038">
    <property type="protein sequence ID" value="KKQ48288.1"/>
    <property type="molecule type" value="Genomic_DNA"/>
</dbReference>
<evidence type="ECO:0000313" key="4">
    <source>
        <dbReference type="Proteomes" id="UP000034231"/>
    </source>
</evidence>
<proteinExistence type="predicted"/>
<dbReference type="PATRIC" id="fig|1618488.3.peg.1064"/>
<evidence type="ECO:0000313" key="3">
    <source>
        <dbReference type="EMBL" id="KKQ48288.1"/>
    </source>
</evidence>
<evidence type="ECO:0000259" key="2">
    <source>
        <dbReference type="Pfam" id="PF13473"/>
    </source>
</evidence>
<accession>A0A0G0HYX9</accession>
<keyword evidence="1" id="KW-0472">Membrane</keyword>
<dbReference type="Proteomes" id="UP000034231">
    <property type="component" value="Unassembled WGS sequence"/>
</dbReference>
<reference evidence="3 4" key="1">
    <citation type="journal article" date="2015" name="Nature">
        <title>rRNA introns, odd ribosomes, and small enigmatic genomes across a large radiation of phyla.</title>
        <authorList>
            <person name="Brown C.T."/>
            <person name="Hug L.A."/>
            <person name="Thomas B.C."/>
            <person name="Sharon I."/>
            <person name="Castelle C.J."/>
            <person name="Singh A."/>
            <person name="Wilkins M.J."/>
            <person name="Williams K.H."/>
            <person name="Banfield J.F."/>
        </authorList>
    </citation>
    <scope>NUCLEOTIDE SEQUENCE [LARGE SCALE GENOMIC DNA]</scope>
</reference>
<dbReference type="Gene3D" id="2.60.40.420">
    <property type="entry name" value="Cupredoxins - blue copper proteins"/>
    <property type="match status" value="1"/>
</dbReference>
<name>A0A0G0HYX9_9BACT</name>
<dbReference type="SUPFAM" id="SSF49503">
    <property type="entry name" value="Cupredoxins"/>
    <property type="match status" value="1"/>
</dbReference>
<comment type="caution">
    <text evidence="3">The sequence shown here is derived from an EMBL/GenBank/DDBJ whole genome shotgun (WGS) entry which is preliminary data.</text>
</comment>
<gene>
    <name evidence="3" type="ORF">US68_C0038G0009</name>
</gene>